<evidence type="ECO:0000313" key="7">
    <source>
        <dbReference type="EMBL" id="GEO88745.1"/>
    </source>
</evidence>
<dbReference type="GO" id="GO:0042597">
    <property type="term" value="C:periplasmic space"/>
    <property type="evidence" value="ECO:0007669"/>
    <property type="project" value="UniProtKB-SubCell"/>
</dbReference>
<keyword evidence="4 6" id="KW-0732">Signal</keyword>
<comment type="similarity">
    <text evidence="2">Belongs to the prokaryotic sulfate-binding protein family.</text>
</comment>
<dbReference type="PANTHER" id="PTHR30368:SF2">
    <property type="entry name" value="SULFATE-BINDING PROTEIN"/>
    <property type="match status" value="1"/>
</dbReference>
<keyword evidence="8" id="KW-1185">Reference proteome</keyword>
<feature type="chain" id="PRO_5022169347" evidence="6">
    <location>
        <begin position="30"/>
        <end position="360"/>
    </location>
</feature>
<protein>
    <submittedName>
        <fullName evidence="7">Sulfate-binding protein</fullName>
    </submittedName>
</protein>
<dbReference type="Pfam" id="PF13531">
    <property type="entry name" value="SBP_bac_11"/>
    <property type="match status" value="1"/>
</dbReference>
<comment type="subcellular location">
    <subcellularLocation>
        <location evidence="1">Periplasm</location>
    </subcellularLocation>
</comment>
<dbReference type="NCBIfam" id="TIGR00971">
    <property type="entry name" value="3a0106s03"/>
    <property type="match status" value="1"/>
</dbReference>
<dbReference type="GO" id="GO:1902358">
    <property type="term" value="P:sulfate transmembrane transport"/>
    <property type="evidence" value="ECO:0007669"/>
    <property type="project" value="InterPro"/>
</dbReference>
<dbReference type="Proteomes" id="UP000321769">
    <property type="component" value="Unassembled WGS sequence"/>
</dbReference>
<dbReference type="GO" id="GO:0140104">
    <property type="term" value="F:molecular carrier activity"/>
    <property type="evidence" value="ECO:0007669"/>
    <property type="project" value="InterPro"/>
</dbReference>
<organism evidence="7 8">
    <name type="scientific">Aeromicrobium flavum</name>
    <dbReference type="NCBI Taxonomy" id="416568"/>
    <lineage>
        <taxon>Bacteria</taxon>
        <taxon>Bacillati</taxon>
        <taxon>Actinomycetota</taxon>
        <taxon>Actinomycetes</taxon>
        <taxon>Propionibacteriales</taxon>
        <taxon>Nocardioidaceae</taxon>
        <taxon>Aeromicrobium</taxon>
    </lineage>
</organism>
<evidence type="ECO:0000313" key="8">
    <source>
        <dbReference type="Proteomes" id="UP000321769"/>
    </source>
</evidence>
<dbReference type="EMBL" id="BJZQ01000003">
    <property type="protein sequence ID" value="GEO88745.1"/>
    <property type="molecule type" value="Genomic_DNA"/>
</dbReference>
<evidence type="ECO:0000256" key="4">
    <source>
        <dbReference type="ARBA" id="ARBA00022729"/>
    </source>
</evidence>
<evidence type="ECO:0000256" key="5">
    <source>
        <dbReference type="ARBA" id="ARBA00022764"/>
    </source>
</evidence>
<evidence type="ECO:0000256" key="6">
    <source>
        <dbReference type="SAM" id="SignalP"/>
    </source>
</evidence>
<dbReference type="PANTHER" id="PTHR30368">
    <property type="entry name" value="SULFATE-BINDING PROTEIN"/>
    <property type="match status" value="1"/>
</dbReference>
<dbReference type="Gene3D" id="3.40.190.10">
    <property type="entry name" value="Periplasmic binding protein-like II"/>
    <property type="match status" value="2"/>
</dbReference>
<name>A0A512HTK6_9ACTN</name>
<keyword evidence="3" id="KW-0813">Transport</keyword>
<dbReference type="SUPFAM" id="SSF53850">
    <property type="entry name" value="Periplasmic binding protein-like II"/>
    <property type="match status" value="1"/>
</dbReference>
<gene>
    <name evidence="7" type="primary">sbpA</name>
    <name evidence="7" type="ORF">AFL01nite_10720</name>
</gene>
<evidence type="ECO:0000256" key="2">
    <source>
        <dbReference type="ARBA" id="ARBA00006099"/>
    </source>
</evidence>
<comment type="caution">
    <text evidence="7">The sequence shown here is derived from an EMBL/GenBank/DDBJ whole genome shotgun (WGS) entry which is preliminary data.</text>
</comment>
<evidence type="ECO:0000256" key="3">
    <source>
        <dbReference type="ARBA" id="ARBA00022448"/>
    </source>
</evidence>
<sequence>MTRLTHPRLLTTAVGLTLAALLASCASDASDSGETINLVGFAVPEAANKAIAAKFTKTDEGEGTRFKTSYGPSGDQSRAVVDGLKADYVHLSVGTDVDRLVDEGLVDETWDDGANQGIVSTSVVVLGVREGNPKNIQGWDDLTKPGVEIVTANPASSGAARWNALAAWGHITENGGSEQEATQFIDDVFANVVSLTNSGRDATQSFLSGTGDVLLAYENEAILAAQNGEGFEYVIPETTLLIENPGAVLKEASPVASDWLDFVLSTEGQKQFALKGFRPLNTAQPGVADLDAVGVKPADIKGAPSADDPFPAVKNLITLEKNFGGPGWGEVKDKLFGDGKDGKPVGIVTKSISKSGKAAG</sequence>
<dbReference type="OrthoDB" id="9802127at2"/>
<feature type="signal peptide" evidence="6">
    <location>
        <begin position="1"/>
        <end position="29"/>
    </location>
</feature>
<proteinExistence type="inferred from homology"/>
<keyword evidence="5" id="KW-0574">Periplasm</keyword>
<dbReference type="RefSeq" id="WP_146826164.1">
    <property type="nucleotide sequence ID" value="NZ_BAAAYQ010000005.1"/>
</dbReference>
<evidence type="ECO:0000256" key="1">
    <source>
        <dbReference type="ARBA" id="ARBA00004418"/>
    </source>
</evidence>
<dbReference type="PROSITE" id="PS51257">
    <property type="entry name" value="PROKAR_LIPOPROTEIN"/>
    <property type="match status" value="1"/>
</dbReference>
<dbReference type="AlphaFoldDB" id="A0A512HTK6"/>
<reference evidence="7 8" key="1">
    <citation type="submission" date="2019-07" db="EMBL/GenBank/DDBJ databases">
        <title>Whole genome shotgun sequence of Aeromicrobium flavum NBRC 107625.</title>
        <authorList>
            <person name="Hosoyama A."/>
            <person name="Uohara A."/>
            <person name="Ohji S."/>
            <person name="Ichikawa N."/>
        </authorList>
    </citation>
    <scope>NUCLEOTIDE SEQUENCE [LARGE SCALE GENOMIC DNA]</scope>
    <source>
        <strain evidence="7 8">NBRC 107625</strain>
    </source>
</reference>
<dbReference type="InterPro" id="IPR005669">
    <property type="entry name" value="Thiosulph/SO4-bd"/>
</dbReference>
<accession>A0A512HTK6</accession>